<comment type="pathway">
    <text evidence="2 10 12">Cofactor biosynthesis; thiamine diphosphate biosynthesis; thiamine phosphate from 4-amino-2-methyl-5-diphosphomethylpyrimidine and 4-methyl-5-(2-phosphoethyl)-thiazole: step 1/1.</text>
</comment>
<evidence type="ECO:0000256" key="8">
    <source>
        <dbReference type="ARBA" id="ARBA00047851"/>
    </source>
</evidence>
<dbReference type="OMA" id="TCHAQLE"/>
<evidence type="ECO:0000256" key="6">
    <source>
        <dbReference type="ARBA" id="ARBA00022977"/>
    </source>
</evidence>
<feature type="binding site" evidence="10">
    <location>
        <position position="92"/>
    </location>
    <ligand>
        <name>Mg(2+)</name>
        <dbReference type="ChEBI" id="CHEBI:18420"/>
    </ligand>
</feature>
<keyword evidence="3 10" id="KW-0808">Transferase</keyword>
<keyword evidence="6 10" id="KW-0784">Thiamine biosynthesis</keyword>
<dbReference type="RefSeq" id="WP_013347454.1">
    <property type="nucleotide sequence ID" value="NZ_JBQDNZ010000018.1"/>
</dbReference>
<dbReference type="HAMAP" id="MF_00097">
    <property type="entry name" value="TMP_synthase"/>
    <property type="match status" value="1"/>
</dbReference>
<dbReference type="EC" id="2.5.1.3" evidence="10"/>
<evidence type="ECO:0000256" key="4">
    <source>
        <dbReference type="ARBA" id="ARBA00022723"/>
    </source>
</evidence>
<keyword evidence="5 10" id="KW-0460">Magnesium</keyword>
<dbReference type="InterPro" id="IPR034291">
    <property type="entry name" value="TMP_synthase"/>
</dbReference>
<evidence type="ECO:0000256" key="2">
    <source>
        <dbReference type="ARBA" id="ARBA00005165"/>
    </source>
</evidence>
<dbReference type="GeneID" id="303183679"/>
<dbReference type="AlphaFoldDB" id="A0A2N7S0U2"/>
<evidence type="ECO:0000256" key="10">
    <source>
        <dbReference type="HAMAP-Rule" id="MF_00097"/>
    </source>
</evidence>
<dbReference type="GO" id="GO:0004789">
    <property type="term" value="F:thiamine-phosphate diphosphorylase activity"/>
    <property type="evidence" value="ECO:0007669"/>
    <property type="project" value="UniProtKB-UniRule"/>
</dbReference>
<evidence type="ECO:0000256" key="7">
    <source>
        <dbReference type="ARBA" id="ARBA00047334"/>
    </source>
</evidence>
<organism evidence="14 15">
    <name type="scientific">Glutamicibacter arilaitensis</name>
    <dbReference type="NCBI Taxonomy" id="256701"/>
    <lineage>
        <taxon>Bacteria</taxon>
        <taxon>Bacillati</taxon>
        <taxon>Actinomycetota</taxon>
        <taxon>Actinomycetes</taxon>
        <taxon>Micrococcales</taxon>
        <taxon>Micrococcaceae</taxon>
        <taxon>Glutamicibacter</taxon>
    </lineage>
</organism>
<feature type="binding site" evidence="10">
    <location>
        <position position="141"/>
    </location>
    <ligand>
        <name>4-amino-2-methyl-5-(diphosphooxymethyl)pyrimidine</name>
        <dbReference type="ChEBI" id="CHEBI:57841"/>
    </ligand>
</feature>
<evidence type="ECO:0000256" key="9">
    <source>
        <dbReference type="ARBA" id="ARBA00047883"/>
    </source>
</evidence>
<comment type="similarity">
    <text evidence="10 11">Belongs to the thiamine-phosphate synthase family.</text>
</comment>
<dbReference type="GO" id="GO:0009229">
    <property type="term" value="P:thiamine diphosphate biosynthetic process"/>
    <property type="evidence" value="ECO:0007669"/>
    <property type="project" value="UniProtKB-UniRule"/>
</dbReference>
<dbReference type="InterPro" id="IPR022998">
    <property type="entry name" value="ThiamineP_synth_TenI"/>
</dbReference>
<dbReference type="GO" id="GO:0000287">
    <property type="term" value="F:magnesium ion binding"/>
    <property type="evidence" value="ECO:0007669"/>
    <property type="project" value="UniProtKB-UniRule"/>
</dbReference>
<gene>
    <name evidence="10 14" type="primary">thiE</name>
    <name evidence="14" type="ORF">CIK84_13915</name>
</gene>
<dbReference type="NCBIfam" id="TIGR00693">
    <property type="entry name" value="thiE"/>
    <property type="match status" value="1"/>
</dbReference>
<comment type="catalytic activity">
    <reaction evidence="7 10 11">
        <text>4-methyl-5-(2-phosphooxyethyl)-thiazole + 4-amino-2-methyl-5-(diphosphooxymethyl)pyrimidine + H(+) = thiamine phosphate + diphosphate</text>
        <dbReference type="Rhea" id="RHEA:22328"/>
        <dbReference type="ChEBI" id="CHEBI:15378"/>
        <dbReference type="ChEBI" id="CHEBI:33019"/>
        <dbReference type="ChEBI" id="CHEBI:37575"/>
        <dbReference type="ChEBI" id="CHEBI:57841"/>
        <dbReference type="ChEBI" id="CHEBI:58296"/>
        <dbReference type="EC" id="2.5.1.3"/>
    </reaction>
</comment>
<evidence type="ECO:0000256" key="1">
    <source>
        <dbReference type="ARBA" id="ARBA00003814"/>
    </source>
</evidence>
<feature type="binding site" evidence="10">
    <location>
        <position position="67"/>
    </location>
    <ligand>
        <name>4-amino-2-methyl-5-(diphosphooxymethyl)pyrimidine</name>
        <dbReference type="ChEBI" id="CHEBI:57841"/>
    </ligand>
</feature>
<name>A0A2N7S0U2_9MICC</name>
<evidence type="ECO:0000256" key="12">
    <source>
        <dbReference type="RuleBase" id="RU004253"/>
    </source>
</evidence>
<evidence type="ECO:0000313" key="15">
    <source>
        <dbReference type="Proteomes" id="UP000235739"/>
    </source>
</evidence>
<evidence type="ECO:0000256" key="11">
    <source>
        <dbReference type="RuleBase" id="RU003826"/>
    </source>
</evidence>
<dbReference type="UniPathway" id="UPA00060">
    <property type="reaction ID" value="UER00141"/>
</dbReference>
<protein>
    <recommendedName>
        <fullName evidence="10">Thiamine-phosphate synthase</fullName>
        <shortName evidence="10">TP synthase</shortName>
        <shortName evidence="10">TPS</shortName>
        <ecNumber evidence="10">2.5.1.3</ecNumber>
    </recommendedName>
    <alternativeName>
        <fullName evidence="10">Thiamine-phosphate pyrophosphorylase</fullName>
        <shortName evidence="10">TMP pyrophosphorylase</shortName>
        <shortName evidence="10">TMP-PPase</shortName>
    </alternativeName>
</protein>
<evidence type="ECO:0000313" key="14">
    <source>
        <dbReference type="EMBL" id="PMQ19733.1"/>
    </source>
</evidence>
<dbReference type="InterPro" id="IPR036206">
    <property type="entry name" value="ThiamineP_synth_sf"/>
</dbReference>
<evidence type="ECO:0000256" key="3">
    <source>
        <dbReference type="ARBA" id="ARBA00022679"/>
    </source>
</evidence>
<comment type="catalytic activity">
    <reaction evidence="8 10 11">
        <text>2-(2-carboxy-4-methylthiazol-5-yl)ethyl phosphate + 4-amino-2-methyl-5-(diphosphooxymethyl)pyrimidine + 2 H(+) = thiamine phosphate + CO2 + diphosphate</text>
        <dbReference type="Rhea" id="RHEA:47848"/>
        <dbReference type="ChEBI" id="CHEBI:15378"/>
        <dbReference type="ChEBI" id="CHEBI:16526"/>
        <dbReference type="ChEBI" id="CHEBI:33019"/>
        <dbReference type="ChEBI" id="CHEBI:37575"/>
        <dbReference type="ChEBI" id="CHEBI:57841"/>
        <dbReference type="ChEBI" id="CHEBI:62890"/>
        <dbReference type="EC" id="2.5.1.3"/>
    </reaction>
</comment>
<dbReference type="CDD" id="cd00564">
    <property type="entry name" value="TMP_TenI"/>
    <property type="match status" value="1"/>
</dbReference>
<comment type="caution">
    <text evidence="10">Lacks conserved residue(s) required for the propagation of feature annotation.</text>
</comment>
<comment type="caution">
    <text evidence="14">The sequence shown here is derived from an EMBL/GenBank/DDBJ whole genome shotgun (WGS) entry which is preliminary data.</text>
</comment>
<comment type="cofactor">
    <cofactor evidence="10">
        <name>Mg(2+)</name>
        <dbReference type="ChEBI" id="CHEBI:18420"/>
    </cofactor>
    <text evidence="10">Binds 1 Mg(2+) ion per subunit.</text>
</comment>
<proteinExistence type="inferred from homology"/>
<keyword evidence="4 10" id="KW-0479">Metal-binding</keyword>
<evidence type="ECO:0000256" key="5">
    <source>
        <dbReference type="ARBA" id="ARBA00022842"/>
    </source>
</evidence>
<reference evidence="14 15" key="1">
    <citation type="journal article" date="2017" name="Elife">
        <title>Extensive horizontal gene transfer in cheese-associated bacteria.</title>
        <authorList>
            <person name="Bonham K.S."/>
            <person name="Wolfe B.E."/>
            <person name="Dutton R.J."/>
        </authorList>
    </citation>
    <scope>NUCLEOTIDE SEQUENCE [LARGE SCALE GENOMIC DNA]</scope>
    <source>
        <strain evidence="14 15">JB182</strain>
    </source>
</reference>
<dbReference type="Proteomes" id="UP000235739">
    <property type="component" value="Unassembled WGS sequence"/>
</dbReference>
<dbReference type="GO" id="GO:0005737">
    <property type="term" value="C:cytoplasm"/>
    <property type="evidence" value="ECO:0007669"/>
    <property type="project" value="TreeGrafter"/>
</dbReference>
<feature type="binding site" evidence="10">
    <location>
        <position position="110"/>
    </location>
    <ligand>
        <name>4-amino-2-methyl-5-(diphosphooxymethyl)pyrimidine</name>
        <dbReference type="ChEBI" id="CHEBI:57841"/>
    </ligand>
</feature>
<feature type="binding site" evidence="10">
    <location>
        <position position="68"/>
    </location>
    <ligand>
        <name>Mg(2+)</name>
        <dbReference type="ChEBI" id="CHEBI:18420"/>
    </ligand>
</feature>
<accession>A0A2N7S0U2</accession>
<sequence length="213" mass="21779">MHNYGAYLVANTASCTPRSTLEVIEGAVAGGIGWIQLRAKDESAREFFELACAAAKLTEGKAQLLINDRIDVYLAARAAGAAVNGIHIGQKDVPVQLARQIIGEGIIGLSASSDEQLAQANKVASVIDYLGVGAIRATPTKKDHPAPLGLDGFARAAALAKLPCVAIGAITQDDAAAIRAGGGAGLAVVRAICNAEDPQLASAQLVAAWEASK</sequence>
<dbReference type="SUPFAM" id="SSF51391">
    <property type="entry name" value="Thiamin phosphate synthase"/>
    <property type="match status" value="1"/>
</dbReference>
<dbReference type="PANTHER" id="PTHR20857:SF15">
    <property type="entry name" value="THIAMINE-PHOSPHATE SYNTHASE"/>
    <property type="match status" value="1"/>
</dbReference>
<dbReference type="Pfam" id="PF02581">
    <property type="entry name" value="TMP-TENI"/>
    <property type="match status" value="1"/>
</dbReference>
<feature type="binding site" evidence="10">
    <location>
        <position position="169"/>
    </location>
    <ligand>
        <name>2-[(2R,5Z)-2-carboxy-4-methylthiazol-5(2H)-ylidene]ethyl phosphate</name>
        <dbReference type="ChEBI" id="CHEBI:62899"/>
    </ligand>
</feature>
<evidence type="ECO:0000259" key="13">
    <source>
        <dbReference type="Pfam" id="PF02581"/>
    </source>
</evidence>
<dbReference type="PANTHER" id="PTHR20857">
    <property type="entry name" value="THIAMINE-PHOSPHATE PYROPHOSPHORYLASE"/>
    <property type="match status" value="1"/>
</dbReference>
<feature type="binding site" evidence="10">
    <location>
        <begin position="138"/>
        <end position="140"/>
    </location>
    <ligand>
        <name>2-[(2R,5Z)-2-carboxy-4-methylthiazol-5(2H)-ylidene]ethyl phosphate</name>
        <dbReference type="ChEBI" id="CHEBI:62899"/>
    </ligand>
</feature>
<comment type="function">
    <text evidence="1 10">Condenses 4-methyl-5-(beta-hydroxyethyl)thiazole monophosphate (THZ-P) and 2-methyl-4-amino-5-hydroxymethyl pyrimidine pyrophosphate (HMP-PP) to form thiamine monophosphate (TMP).</text>
</comment>
<feature type="domain" description="Thiamine phosphate synthase/TenI" evidence="13">
    <location>
        <begin position="7"/>
        <end position="192"/>
    </location>
</feature>
<feature type="binding site" evidence="10">
    <location>
        <begin position="36"/>
        <end position="40"/>
    </location>
    <ligand>
        <name>4-amino-2-methyl-5-(diphosphooxymethyl)pyrimidine</name>
        <dbReference type="ChEBI" id="CHEBI:57841"/>
    </ligand>
</feature>
<dbReference type="EMBL" id="PNQX01000002">
    <property type="protein sequence ID" value="PMQ19733.1"/>
    <property type="molecule type" value="Genomic_DNA"/>
</dbReference>
<dbReference type="InterPro" id="IPR013785">
    <property type="entry name" value="Aldolase_TIM"/>
</dbReference>
<dbReference type="GO" id="GO:0009228">
    <property type="term" value="P:thiamine biosynthetic process"/>
    <property type="evidence" value="ECO:0007669"/>
    <property type="project" value="UniProtKB-KW"/>
</dbReference>
<dbReference type="Gene3D" id="3.20.20.70">
    <property type="entry name" value="Aldolase class I"/>
    <property type="match status" value="1"/>
</dbReference>
<comment type="catalytic activity">
    <reaction evidence="9 10 11">
        <text>2-[(2R,5Z)-2-carboxy-4-methylthiazol-5(2H)-ylidene]ethyl phosphate + 4-amino-2-methyl-5-(diphosphooxymethyl)pyrimidine + 2 H(+) = thiamine phosphate + CO2 + diphosphate</text>
        <dbReference type="Rhea" id="RHEA:47844"/>
        <dbReference type="ChEBI" id="CHEBI:15378"/>
        <dbReference type="ChEBI" id="CHEBI:16526"/>
        <dbReference type="ChEBI" id="CHEBI:33019"/>
        <dbReference type="ChEBI" id="CHEBI:37575"/>
        <dbReference type="ChEBI" id="CHEBI:57841"/>
        <dbReference type="ChEBI" id="CHEBI:62899"/>
        <dbReference type="EC" id="2.5.1.3"/>
    </reaction>
</comment>